<dbReference type="PANTHER" id="PTHR30168">
    <property type="entry name" value="PUTATIVE MEMBRANE PROTEIN YPFJ"/>
    <property type="match status" value="1"/>
</dbReference>
<feature type="region of interest" description="Disordered" evidence="5">
    <location>
        <begin position="1"/>
        <end position="23"/>
    </location>
</feature>
<evidence type="ECO:0000313" key="7">
    <source>
        <dbReference type="Proteomes" id="UP000075473"/>
    </source>
</evidence>
<dbReference type="Proteomes" id="UP000075473">
    <property type="component" value="Unassembled WGS sequence"/>
</dbReference>
<proteinExistence type="predicted"/>
<dbReference type="PANTHER" id="PTHR30168:SF0">
    <property type="entry name" value="INNER MEMBRANE PROTEIN"/>
    <property type="match status" value="1"/>
</dbReference>
<comment type="caution">
    <text evidence="6">The sequence shown here is derived from an EMBL/GenBank/DDBJ whole genome shotgun (WGS) entry which is preliminary data.</text>
</comment>
<accession>A0A149QN10</accession>
<protein>
    <recommendedName>
        <fullName evidence="8">Neutral zinc metallopeptidase</fullName>
    </recommendedName>
</protein>
<dbReference type="RefSeq" id="WP_062248137.1">
    <property type="nucleotide sequence ID" value="NZ_LHZA01000112.1"/>
</dbReference>
<dbReference type="AlphaFoldDB" id="A0A149QN10"/>
<gene>
    <name evidence="6" type="ORF">AD928_02955</name>
</gene>
<organism evidence="6 7">
    <name type="scientific">Acetobacter cerevisiae</name>
    <dbReference type="NCBI Taxonomy" id="178900"/>
    <lineage>
        <taxon>Bacteria</taxon>
        <taxon>Pseudomonadati</taxon>
        <taxon>Pseudomonadota</taxon>
        <taxon>Alphaproteobacteria</taxon>
        <taxon>Acetobacterales</taxon>
        <taxon>Acetobacteraceae</taxon>
        <taxon>Acetobacter</taxon>
    </lineage>
</organism>
<keyword evidence="2" id="KW-0812">Transmembrane</keyword>
<keyword evidence="4" id="KW-0472">Membrane</keyword>
<name>A0A149QN10_9PROT</name>
<dbReference type="EMBL" id="LHZA01000112">
    <property type="protein sequence ID" value="KXU98516.1"/>
    <property type="molecule type" value="Genomic_DNA"/>
</dbReference>
<feature type="compositionally biased region" description="Basic and acidic residues" evidence="5">
    <location>
        <begin position="1"/>
        <end position="17"/>
    </location>
</feature>
<dbReference type="PATRIC" id="fig|178900.5.peg.2245"/>
<evidence type="ECO:0000256" key="3">
    <source>
        <dbReference type="ARBA" id="ARBA00022989"/>
    </source>
</evidence>
<evidence type="ECO:0000313" key="6">
    <source>
        <dbReference type="EMBL" id="KXU98516.1"/>
    </source>
</evidence>
<evidence type="ECO:0000256" key="4">
    <source>
        <dbReference type="ARBA" id="ARBA00023136"/>
    </source>
</evidence>
<keyword evidence="3" id="KW-1133">Transmembrane helix</keyword>
<sequence>MRLDDERESTNIDDERGSGGSGGRAPLKIGIGGILLALGALYFGVDPKIVFSLLEGSASSGNQSAVVAPQQPVQGPDTQKQFIARILGSTEDVWTSYFQQMGRTYHEPRLVLFSGGTQSACGYAQTSVGPFYCPADHKVYLDLAFFQELKNRLGAGGDFARAYVVAHEVGHHVQNELGIMAQLEKQNGGMSERGATGASVRTELQADCFAGVWAKRANDAKSILQSGDVQQGLNAASAVGDDRLERQGQGYVVPDSFTHGTSAQRVNWFSRGLQTGDIRQCDTFSAPAL</sequence>
<dbReference type="GO" id="GO:0016020">
    <property type="term" value="C:membrane"/>
    <property type="evidence" value="ECO:0007669"/>
    <property type="project" value="UniProtKB-SubCell"/>
</dbReference>
<reference evidence="6 7" key="1">
    <citation type="submission" date="2015-06" db="EMBL/GenBank/DDBJ databases">
        <title>Improved classification and identification of acetic acid bacteria using matrix-assisted laser desorption/ionization time-of-flight mass spectrometry; Gluconobacter nephelii and Gluconobacter uchimurae are later heterotypic synonyms of Gluconobacter japonicus and Gluconobacter oxydans, respectively.</title>
        <authorList>
            <person name="Li L."/>
            <person name="Cleenwerck I."/>
            <person name="De Vuyst L."/>
            <person name="Vandamme P."/>
        </authorList>
    </citation>
    <scope>NUCLEOTIDE SEQUENCE [LARGE SCALE GENOMIC DNA]</scope>
    <source>
        <strain evidence="6 7">LMG 1625</strain>
    </source>
</reference>
<dbReference type="Pfam" id="PF04228">
    <property type="entry name" value="Zn_peptidase"/>
    <property type="match status" value="1"/>
</dbReference>
<evidence type="ECO:0000256" key="2">
    <source>
        <dbReference type="ARBA" id="ARBA00022692"/>
    </source>
</evidence>
<evidence type="ECO:0000256" key="5">
    <source>
        <dbReference type="SAM" id="MobiDB-lite"/>
    </source>
</evidence>
<comment type="subcellular location">
    <subcellularLocation>
        <location evidence="1">Membrane</location>
        <topology evidence="1">Single-pass membrane protein</topology>
    </subcellularLocation>
</comment>
<evidence type="ECO:0008006" key="8">
    <source>
        <dbReference type="Google" id="ProtNLM"/>
    </source>
</evidence>
<evidence type="ECO:0000256" key="1">
    <source>
        <dbReference type="ARBA" id="ARBA00004167"/>
    </source>
</evidence>
<dbReference type="InterPro" id="IPR007343">
    <property type="entry name" value="Uncharacterised_pept_Zn_put"/>
</dbReference>